<feature type="region of interest" description="Disordered" evidence="5">
    <location>
        <begin position="1"/>
        <end position="245"/>
    </location>
</feature>
<evidence type="ECO:0000313" key="8">
    <source>
        <dbReference type="Proteomes" id="UP000053890"/>
    </source>
</evidence>
<evidence type="ECO:0000313" key="7">
    <source>
        <dbReference type="EMBL" id="KPV75203.1"/>
    </source>
</evidence>
<gene>
    <name evidence="7" type="ORF">RHOBADRAFT_53214</name>
</gene>
<feature type="compositionally biased region" description="Acidic residues" evidence="5">
    <location>
        <begin position="624"/>
        <end position="633"/>
    </location>
</feature>
<evidence type="ECO:0000256" key="5">
    <source>
        <dbReference type="SAM" id="MobiDB-lite"/>
    </source>
</evidence>
<dbReference type="EMBL" id="KQ474078">
    <property type="protein sequence ID" value="KPV75203.1"/>
    <property type="molecule type" value="Genomic_DNA"/>
</dbReference>
<dbReference type="InterPro" id="IPR006571">
    <property type="entry name" value="TLDc_dom"/>
</dbReference>
<dbReference type="OrthoDB" id="26679at2759"/>
<name>A0A194S391_RHOGW</name>
<dbReference type="PANTHER" id="PTHR23354:SF62">
    <property type="entry name" value="MUSTARD, ISOFORM V"/>
    <property type="match status" value="1"/>
</dbReference>
<evidence type="ECO:0000256" key="1">
    <source>
        <dbReference type="ARBA" id="ARBA00004173"/>
    </source>
</evidence>
<dbReference type="STRING" id="578459.A0A194S391"/>
<dbReference type="PROSITE" id="PS51886">
    <property type="entry name" value="TLDC"/>
    <property type="match status" value="1"/>
</dbReference>
<dbReference type="GeneID" id="28977180"/>
<feature type="compositionally biased region" description="Low complexity" evidence="5">
    <location>
        <begin position="297"/>
        <end position="315"/>
    </location>
</feature>
<evidence type="ECO:0000256" key="4">
    <source>
        <dbReference type="ARBA" id="ARBA00040604"/>
    </source>
</evidence>
<feature type="region of interest" description="Disordered" evidence="5">
    <location>
        <begin position="362"/>
        <end position="409"/>
    </location>
</feature>
<feature type="domain" description="TLDc" evidence="6">
    <location>
        <begin position="421"/>
        <end position="649"/>
    </location>
</feature>
<organism evidence="7 8">
    <name type="scientific">Rhodotorula graminis (strain WP1)</name>
    <dbReference type="NCBI Taxonomy" id="578459"/>
    <lineage>
        <taxon>Eukaryota</taxon>
        <taxon>Fungi</taxon>
        <taxon>Dikarya</taxon>
        <taxon>Basidiomycota</taxon>
        <taxon>Pucciniomycotina</taxon>
        <taxon>Microbotryomycetes</taxon>
        <taxon>Sporidiobolales</taxon>
        <taxon>Sporidiobolaceae</taxon>
        <taxon>Rhodotorula</taxon>
    </lineage>
</organism>
<dbReference type="GO" id="GO:0006979">
    <property type="term" value="P:response to oxidative stress"/>
    <property type="evidence" value="ECO:0007669"/>
    <property type="project" value="TreeGrafter"/>
</dbReference>
<dbReference type="PANTHER" id="PTHR23354">
    <property type="entry name" value="NUCLEOLAR PROTEIN 7/ESTROGEN RECEPTOR COACTIVATOR-RELATED"/>
    <property type="match status" value="1"/>
</dbReference>
<comment type="similarity">
    <text evidence="2">Belongs to the OXR1 family.</text>
</comment>
<feature type="compositionally biased region" description="Low complexity" evidence="5">
    <location>
        <begin position="40"/>
        <end position="63"/>
    </location>
</feature>
<evidence type="ECO:0000259" key="6">
    <source>
        <dbReference type="PROSITE" id="PS51886"/>
    </source>
</evidence>
<feature type="compositionally biased region" description="Low complexity" evidence="5">
    <location>
        <begin position="91"/>
        <end position="115"/>
    </location>
</feature>
<evidence type="ECO:0000256" key="2">
    <source>
        <dbReference type="ARBA" id="ARBA00009540"/>
    </source>
</evidence>
<feature type="region of interest" description="Disordered" evidence="5">
    <location>
        <begin position="598"/>
        <end position="637"/>
    </location>
</feature>
<protein>
    <recommendedName>
        <fullName evidence="4">Oxidation resistance protein 1</fullName>
    </recommendedName>
</protein>
<feature type="compositionally biased region" description="Pro residues" evidence="5">
    <location>
        <begin position="134"/>
        <end position="150"/>
    </location>
</feature>
<comment type="subcellular location">
    <subcellularLocation>
        <location evidence="1">Mitochondrion</location>
    </subcellularLocation>
</comment>
<dbReference type="RefSeq" id="XP_018271252.1">
    <property type="nucleotide sequence ID" value="XM_018416732.1"/>
</dbReference>
<feature type="compositionally biased region" description="Basic and acidic residues" evidence="5">
    <location>
        <begin position="121"/>
        <end position="131"/>
    </location>
</feature>
<dbReference type="AlphaFoldDB" id="A0A194S391"/>
<keyword evidence="3" id="KW-0496">Mitochondrion</keyword>
<feature type="compositionally biased region" description="Low complexity" evidence="5">
    <location>
        <begin position="190"/>
        <end position="211"/>
    </location>
</feature>
<dbReference type="Proteomes" id="UP000053890">
    <property type="component" value="Unassembled WGS sequence"/>
</dbReference>
<feature type="region of interest" description="Disordered" evidence="5">
    <location>
        <begin position="272"/>
        <end position="332"/>
    </location>
</feature>
<reference evidence="7 8" key="1">
    <citation type="journal article" date="2015" name="Front. Microbiol.">
        <title>Genome sequence of the plant growth promoting endophytic yeast Rhodotorula graminis WP1.</title>
        <authorList>
            <person name="Firrincieli A."/>
            <person name="Otillar R."/>
            <person name="Salamov A."/>
            <person name="Schmutz J."/>
            <person name="Khan Z."/>
            <person name="Redman R.S."/>
            <person name="Fleck N.D."/>
            <person name="Lindquist E."/>
            <person name="Grigoriev I.V."/>
            <person name="Doty S.L."/>
        </authorList>
    </citation>
    <scope>NUCLEOTIDE SEQUENCE [LARGE SCALE GENOMIC DNA]</scope>
    <source>
        <strain evidence="7 8">WP1</strain>
    </source>
</reference>
<dbReference type="Pfam" id="PF07534">
    <property type="entry name" value="TLD"/>
    <property type="match status" value="1"/>
</dbReference>
<accession>A0A194S391</accession>
<feature type="compositionally biased region" description="Basic and acidic residues" evidence="5">
    <location>
        <begin position="611"/>
        <end position="623"/>
    </location>
</feature>
<proteinExistence type="inferred from homology"/>
<dbReference type="SMART" id="SM00584">
    <property type="entry name" value="TLDc"/>
    <property type="match status" value="1"/>
</dbReference>
<keyword evidence="8" id="KW-1185">Reference proteome</keyword>
<feature type="compositionally biased region" description="Low complexity" evidence="5">
    <location>
        <begin position="370"/>
        <end position="379"/>
    </location>
</feature>
<sequence length="650" mass="66410">MPASTIDVSDFDPFSPTASSSSSSSRSSSPHPLGALFPGPRTAAPAPSSRASSSSATPALAAPTPQPVHAEGVEPGTDPLGGLLGSLALDPSPSTRHSPSPAPTATSSTAASHATFAQEQRNTRILRDLDRGPFAPPTPPTPLAPPPPSAPHSTPLSPSYADEPTSLPASPAVPIPSPSSPTRTTHRTPHSPSSTLHRRPSASFSPPRRLSTLMDTASFPHGPSSPPAESSILSDPFHAASSAAGAAWRRIRDASAGAGDLIEQAMEGEWSVGQGDTSGEWGEFQGGTPELPLNNGAGSSSARASAAPSPWAQPIAVPPSPHAHAPAHGGMGTLGRAASLPVSAAAAAGSSLSSGFSSLFGSAHPAEGGPSAASTSARKPSPPSPARAATTSGGAGGARTGGFDPTAQPVKLVGLRPGVQRVLEDDVAEGIRPSLPPRLRLSSRWTLLYSLDQHGISLTTLFSSLQRGLASRDGGFVLVVKTSRGDVCGAYVSEALRDGAREQRGSTRWQGDGSCFLWRATPFPPHDFRLGSSVQSFKPTFRNTYYAYATSTPSPVLASPLGGTGGEAFLAFGGGEDGQFGLWVDGVFERGWTGRSETFGNEPLVGGGRGVRGEKREGEKGGGGEEDDDEDEGEGRKFEIVGLECWAVGS</sequence>
<dbReference type="OMA" id="ECWAVGS"/>
<evidence type="ECO:0000256" key="3">
    <source>
        <dbReference type="ARBA" id="ARBA00023128"/>
    </source>
</evidence>
<dbReference type="GO" id="GO:0005634">
    <property type="term" value="C:nucleus"/>
    <property type="evidence" value="ECO:0007669"/>
    <property type="project" value="TreeGrafter"/>
</dbReference>
<feature type="compositionally biased region" description="Low complexity" evidence="5">
    <location>
        <begin position="19"/>
        <end position="29"/>
    </location>
</feature>
<dbReference type="GO" id="GO:0005739">
    <property type="term" value="C:mitochondrion"/>
    <property type="evidence" value="ECO:0007669"/>
    <property type="project" value="UniProtKB-SubCell"/>
</dbReference>